<comment type="caution">
    <text evidence="1">The sequence shown here is derived from an EMBL/GenBank/DDBJ whole genome shotgun (WGS) entry which is preliminary data.</text>
</comment>
<evidence type="ECO:0000313" key="1">
    <source>
        <dbReference type="EMBL" id="NQE36618.1"/>
    </source>
</evidence>
<evidence type="ECO:0000313" key="2">
    <source>
        <dbReference type="Proteomes" id="UP000702425"/>
    </source>
</evidence>
<reference evidence="1 2" key="1">
    <citation type="journal article" date="2020" name="Sci. Rep.">
        <title>A novel cyanobacterial geosmin producer, revising GeoA distribution and dispersion patterns in Bacteria.</title>
        <authorList>
            <person name="Churro C."/>
            <person name="Semedo-Aguiar A.P."/>
            <person name="Silva A.D."/>
            <person name="Pereira-Leal J.B."/>
            <person name="Leite R.B."/>
        </authorList>
    </citation>
    <scope>NUCLEOTIDE SEQUENCE [LARGE SCALE GENOMIC DNA]</scope>
    <source>
        <strain evidence="1 2">IPMA8</strain>
    </source>
</reference>
<proteinExistence type="predicted"/>
<accession>A0ABX2D376</accession>
<dbReference type="Proteomes" id="UP000702425">
    <property type="component" value="Unassembled WGS sequence"/>
</dbReference>
<organism evidence="1 2">
    <name type="scientific">Microcoleus asticus IPMA8</name>
    <dbReference type="NCBI Taxonomy" id="2563858"/>
    <lineage>
        <taxon>Bacteria</taxon>
        <taxon>Bacillati</taxon>
        <taxon>Cyanobacteriota</taxon>
        <taxon>Cyanophyceae</taxon>
        <taxon>Oscillatoriophycideae</taxon>
        <taxon>Oscillatoriales</taxon>
        <taxon>Microcoleaceae</taxon>
        <taxon>Microcoleus</taxon>
        <taxon>Microcoleus asticus</taxon>
    </lineage>
</organism>
<dbReference type="EMBL" id="SRRZ01000091">
    <property type="protein sequence ID" value="NQE36618.1"/>
    <property type="molecule type" value="Genomic_DNA"/>
</dbReference>
<protein>
    <submittedName>
        <fullName evidence="1">Uncharacterized protein</fullName>
    </submittedName>
</protein>
<gene>
    <name evidence="1" type="ORF">E5S67_04383</name>
</gene>
<name>A0ABX2D376_9CYAN</name>
<sequence length="145" mass="16495">MTRAYDASRGRAKRSIGSEGFPDNCQQRFILTAPDFRAVAKPKKTLSATHPAQQTSLKFPLGIDRHLLLVAAVKPENPRYFEVDLRKDALDKLTAYSAKNFKTLAAEDLKQSGMPALHSRSARAIVRCGFYEFRQQWEYKVKLYT</sequence>
<keyword evidence="2" id="KW-1185">Reference proteome</keyword>
<dbReference type="RefSeq" id="WP_172190495.1">
    <property type="nucleotide sequence ID" value="NZ_CAWPPK010000309.1"/>
</dbReference>